<sequence>MKKFYSVICLSLVLAFTACIDQDYPVWTGADIEFQDAVVRAPVAGQTFPRISVANTVGEVNLQVNLVAAHRANDEVIAYRVVEDLTTAVAGTDYNTSGNFTIPANTSFGSVNVQVLNTGAIGGFVDLTLELVGNENLPPAENYKRVQIRITRPS</sequence>
<dbReference type="EMBL" id="JBHUHR010000046">
    <property type="protein sequence ID" value="MFD2037333.1"/>
    <property type="molecule type" value="Genomic_DNA"/>
</dbReference>
<organism evidence="2 3">
    <name type="scientific">Belliella marina</name>
    <dbReference type="NCBI Taxonomy" id="1644146"/>
    <lineage>
        <taxon>Bacteria</taxon>
        <taxon>Pseudomonadati</taxon>
        <taxon>Bacteroidota</taxon>
        <taxon>Cytophagia</taxon>
        <taxon>Cytophagales</taxon>
        <taxon>Cyclobacteriaceae</taxon>
        <taxon>Belliella</taxon>
    </lineage>
</organism>
<accession>A0ABW4VVI1</accession>
<evidence type="ECO:0000256" key="1">
    <source>
        <dbReference type="SAM" id="SignalP"/>
    </source>
</evidence>
<dbReference type="Proteomes" id="UP001597361">
    <property type="component" value="Unassembled WGS sequence"/>
</dbReference>
<name>A0ABW4VVI1_9BACT</name>
<comment type="caution">
    <text evidence="2">The sequence shown here is derived from an EMBL/GenBank/DDBJ whole genome shotgun (WGS) entry which is preliminary data.</text>
</comment>
<feature type="chain" id="PRO_5047383922" evidence="1">
    <location>
        <begin position="21"/>
        <end position="154"/>
    </location>
</feature>
<protein>
    <submittedName>
        <fullName evidence="2">DUF4843 domain-containing protein</fullName>
    </submittedName>
</protein>
<keyword evidence="3" id="KW-1185">Reference proteome</keyword>
<keyword evidence="1" id="KW-0732">Signal</keyword>
<dbReference type="PROSITE" id="PS51257">
    <property type="entry name" value="PROKAR_LIPOPROTEIN"/>
    <property type="match status" value="1"/>
</dbReference>
<gene>
    <name evidence="2" type="ORF">ACFSKL_21220</name>
</gene>
<evidence type="ECO:0000313" key="2">
    <source>
        <dbReference type="EMBL" id="MFD2037333.1"/>
    </source>
</evidence>
<feature type="signal peptide" evidence="1">
    <location>
        <begin position="1"/>
        <end position="20"/>
    </location>
</feature>
<dbReference type="Gene3D" id="2.60.40.2030">
    <property type="match status" value="1"/>
</dbReference>
<reference evidence="3" key="1">
    <citation type="journal article" date="2019" name="Int. J. Syst. Evol. Microbiol.">
        <title>The Global Catalogue of Microorganisms (GCM) 10K type strain sequencing project: providing services to taxonomists for standard genome sequencing and annotation.</title>
        <authorList>
            <consortium name="The Broad Institute Genomics Platform"/>
            <consortium name="The Broad Institute Genome Sequencing Center for Infectious Disease"/>
            <person name="Wu L."/>
            <person name="Ma J."/>
        </authorList>
    </citation>
    <scope>NUCLEOTIDE SEQUENCE [LARGE SCALE GENOMIC DNA]</scope>
    <source>
        <strain evidence="3">CGMCC 1.15180</strain>
    </source>
</reference>
<dbReference type="InterPro" id="IPR038081">
    <property type="entry name" value="CalX-like_sf"/>
</dbReference>
<dbReference type="SUPFAM" id="SSF141072">
    <property type="entry name" value="CalX-like"/>
    <property type="match status" value="1"/>
</dbReference>
<proteinExistence type="predicted"/>
<dbReference type="RefSeq" id="WP_376889120.1">
    <property type="nucleotide sequence ID" value="NZ_JBHUHR010000046.1"/>
</dbReference>
<evidence type="ECO:0000313" key="3">
    <source>
        <dbReference type="Proteomes" id="UP001597361"/>
    </source>
</evidence>